<feature type="compositionally biased region" description="Low complexity" evidence="3">
    <location>
        <begin position="283"/>
        <end position="292"/>
    </location>
</feature>
<dbReference type="EMBL" id="JAMKOV010000004">
    <property type="protein sequence ID" value="KAI8040555.1"/>
    <property type="molecule type" value="Genomic_DNA"/>
</dbReference>
<feature type="compositionally biased region" description="Pro residues" evidence="3">
    <location>
        <begin position="1470"/>
        <end position="1482"/>
    </location>
</feature>
<dbReference type="GO" id="GO:0006338">
    <property type="term" value="P:chromatin remodeling"/>
    <property type="evidence" value="ECO:0007669"/>
    <property type="project" value="InterPro"/>
</dbReference>
<feature type="compositionally biased region" description="Acidic residues" evidence="3">
    <location>
        <begin position="308"/>
        <end position="319"/>
    </location>
</feature>
<dbReference type="PRINTS" id="PR00503">
    <property type="entry name" value="BROMODOMAIN"/>
</dbReference>
<accession>A0A9P9YP26</accession>
<feature type="compositionally biased region" description="Low complexity" evidence="3">
    <location>
        <begin position="1894"/>
        <end position="1919"/>
    </location>
</feature>
<dbReference type="Gene3D" id="1.20.920.10">
    <property type="entry name" value="Bromodomain-like"/>
    <property type="match status" value="1"/>
</dbReference>
<feature type="region of interest" description="Disordered" evidence="3">
    <location>
        <begin position="815"/>
        <end position="1067"/>
    </location>
</feature>
<feature type="region of interest" description="Disordered" evidence="3">
    <location>
        <begin position="2193"/>
        <end position="2216"/>
    </location>
</feature>
<feature type="compositionally biased region" description="Low complexity" evidence="3">
    <location>
        <begin position="572"/>
        <end position="607"/>
    </location>
</feature>
<comment type="caution">
    <text evidence="5">The sequence shown here is derived from an EMBL/GenBank/DDBJ whole genome shotgun (WGS) entry which is preliminary data.</text>
</comment>
<feature type="compositionally biased region" description="Polar residues" evidence="3">
    <location>
        <begin position="1873"/>
        <end position="1888"/>
    </location>
</feature>
<feature type="compositionally biased region" description="Basic and acidic residues" evidence="3">
    <location>
        <begin position="1243"/>
        <end position="1263"/>
    </location>
</feature>
<evidence type="ECO:0000313" key="6">
    <source>
        <dbReference type="Proteomes" id="UP001059596"/>
    </source>
</evidence>
<dbReference type="GO" id="GO:0090537">
    <property type="term" value="C:CERF complex"/>
    <property type="evidence" value="ECO:0007669"/>
    <property type="project" value="InterPro"/>
</dbReference>
<feature type="region of interest" description="Disordered" evidence="3">
    <location>
        <begin position="1219"/>
        <end position="1326"/>
    </location>
</feature>
<feature type="compositionally biased region" description="Low complexity" evidence="3">
    <location>
        <begin position="1405"/>
        <end position="1469"/>
    </location>
</feature>
<feature type="region of interest" description="Disordered" evidence="3">
    <location>
        <begin position="1793"/>
        <end position="2045"/>
    </location>
</feature>
<feature type="compositionally biased region" description="Polar residues" evidence="3">
    <location>
        <begin position="1793"/>
        <end position="1802"/>
    </location>
</feature>
<feature type="compositionally biased region" description="Basic and acidic residues" evidence="3">
    <location>
        <begin position="1143"/>
        <end position="1172"/>
    </location>
</feature>
<feature type="compositionally biased region" description="Basic and acidic residues" evidence="3">
    <location>
        <begin position="1101"/>
        <end position="1121"/>
    </location>
</feature>
<dbReference type="PANTHER" id="PTHR47092:SF1">
    <property type="entry name" value="CHROMATIN REMODELING REGULATOR CECR2"/>
    <property type="match status" value="1"/>
</dbReference>
<feature type="domain" description="Bromo" evidence="4">
    <location>
        <begin position="695"/>
        <end position="765"/>
    </location>
</feature>
<feature type="compositionally biased region" description="Basic residues" evidence="3">
    <location>
        <begin position="373"/>
        <end position="401"/>
    </location>
</feature>
<reference evidence="5" key="1">
    <citation type="journal article" date="2023" name="Genome Biol. Evol.">
        <title>Long-read-based Genome Assembly of Drosophila gunungcola Reveals Fewer Chemosensory Genes in Flower-breeding Species.</title>
        <authorList>
            <person name="Negi A."/>
            <person name="Liao B.Y."/>
            <person name="Yeh S.D."/>
        </authorList>
    </citation>
    <scope>NUCLEOTIDE SEQUENCE</scope>
    <source>
        <strain evidence="5">Sukarami</strain>
    </source>
</reference>
<feature type="compositionally biased region" description="Polar residues" evidence="3">
    <location>
        <begin position="1737"/>
        <end position="1753"/>
    </location>
</feature>
<feature type="compositionally biased region" description="Basic residues" evidence="3">
    <location>
        <begin position="992"/>
        <end position="1002"/>
    </location>
</feature>
<feature type="region of interest" description="Disordered" evidence="3">
    <location>
        <begin position="305"/>
        <end position="484"/>
    </location>
</feature>
<feature type="region of interest" description="Disordered" evidence="3">
    <location>
        <begin position="1541"/>
        <end position="1572"/>
    </location>
</feature>
<feature type="compositionally biased region" description="Polar residues" evidence="3">
    <location>
        <begin position="1812"/>
        <end position="1837"/>
    </location>
</feature>
<dbReference type="Proteomes" id="UP001059596">
    <property type="component" value="Unassembled WGS sequence"/>
</dbReference>
<feature type="compositionally biased region" description="Basic and acidic residues" evidence="3">
    <location>
        <begin position="1272"/>
        <end position="1293"/>
    </location>
</feature>
<feature type="compositionally biased region" description="Basic residues" evidence="3">
    <location>
        <begin position="848"/>
        <end position="865"/>
    </location>
</feature>
<feature type="region of interest" description="Disordered" evidence="3">
    <location>
        <begin position="1090"/>
        <end position="1194"/>
    </location>
</feature>
<feature type="compositionally biased region" description="Basic residues" evidence="3">
    <location>
        <begin position="409"/>
        <end position="419"/>
    </location>
</feature>
<feature type="region of interest" description="Disordered" evidence="3">
    <location>
        <begin position="1609"/>
        <end position="1762"/>
    </location>
</feature>
<feature type="compositionally biased region" description="Polar residues" evidence="3">
    <location>
        <begin position="553"/>
        <end position="564"/>
    </location>
</feature>
<feature type="compositionally biased region" description="Acidic residues" evidence="3">
    <location>
        <begin position="832"/>
        <end position="842"/>
    </location>
</feature>
<feature type="compositionally biased region" description="Low complexity" evidence="3">
    <location>
        <begin position="323"/>
        <end position="332"/>
    </location>
</feature>
<dbReference type="PANTHER" id="PTHR47092">
    <property type="entry name" value="CAT EYE SYNDROME CRITICAL REGION PROTEIN 2"/>
    <property type="match status" value="1"/>
</dbReference>
<evidence type="ECO:0000256" key="1">
    <source>
        <dbReference type="ARBA" id="ARBA00023117"/>
    </source>
</evidence>
<feature type="compositionally biased region" description="Low complexity" evidence="3">
    <location>
        <begin position="2015"/>
        <end position="2024"/>
    </location>
</feature>
<feature type="compositionally biased region" description="Basic and acidic residues" evidence="3">
    <location>
        <begin position="1665"/>
        <end position="1677"/>
    </location>
</feature>
<feature type="compositionally biased region" description="Basic residues" evidence="3">
    <location>
        <begin position="895"/>
        <end position="905"/>
    </location>
</feature>
<protein>
    <recommendedName>
        <fullName evidence="4">Bromo domain-containing protein</fullName>
    </recommendedName>
</protein>
<dbReference type="SMART" id="SM00297">
    <property type="entry name" value="BROMO"/>
    <property type="match status" value="1"/>
</dbReference>
<feature type="region of interest" description="Disordered" evidence="3">
    <location>
        <begin position="1405"/>
        <end position="1513"/>
    </location>
</feature>
<dbReference type="PROSITE" id="PS50014">
    <property type="entry name" value="BROMODOMAIN_2"/>
    <property type="match status" value="1"/>
</dbReference>
<evidence type="ECO:0000259" key="4">
    <source>
        <dbReference type="PROSITE" id="PS50014"/>
    </source>
</evidence>
<feature type="region of interest" description="Disordered" evidence="3">
    <location>
        <begin position="263"/>
        <end position="292"/>
    </location>
</feature>
<evidence type="ECO:0000313" key="5">
    <source>
        <dbReference type="EMBL" id="KAI8040555.1"/>
    </source>
</evidence>
<dbReference type="InterPro" id="IPR001487">
    <property type="entry name" value="Bromodomain"/>
</dbReference>
<evidence type="ECO:0000256" key="3">
    <source>
        <dbReference type="SAM" id="MobiDB-lite"/>
    </source>
</evidence>
<organism evidence="5 6">
    <name type="scientific">Drosophila gunungcola</name>
    <name type="common">fruit fly</name>
    <dbReference type="NCBI Taxonomy" id="103775"/>
    <lineage>
        <taxon>Eukaryota</taxon>
        <taxon>Metazoa</taxon>
        <taxon>Ecdysozoa</taxon>
        <taxon>Arthropoda</taxon>
        <taxon>Hexapoda</taxon>
        <taxon>Insecta</taxon>
        <taxon>Pterygota</taxon>
        <taxon>Neoptera</taxon>
        <taxon>Endopterygota</taxon>
        <taxon>Diptera</taxon>
        <taxon>Brachycera</taxon>
        <taxon>Muscomorpha</taxon>
        <taxon>Ephydroidea</taxon>
        <taxon>Drosophilidae</taxon>
        <taxon>Drosophila</taxon>
        <taxon>Sophophora</taxon>
    </lineage>
</organism>
<feature type="compositionally biased region" description="Low complexity" evidence="3">
    <location>
        <begin position="1935"/>
        <end position="1956"/>
    </location>
</feature>
<dbReference type="CDD" id="cd05509">
    <property type="entry name" value="Bromo_gcn5_like"/>
    <property type="match status" value="1"/>
</dbReference>
<dbReference type="SUPFAM" id="SSF47370">
    <property type="entry name" value="Bromodomain"/>
    <property type="match status" value="1"/>
</dbReference>
<feature type="compositionally biased region" description="Basic and acidic residues" evidence="3">
    <location>
        <begin position="629"/>
        <end position="644"/>
    </location>
</feature>
<dbReference type="Pfam" id="PF00439">
    <property type="entry name" value="Bromodomain"/>
    <property type="match status" value="1"/>
</dbReference>
<keyword evidence="6" id="KW-1185">Reference proteome</keyword>
<feature type="compositionally biased region" description="Low complexity" evidence="3">
    <location>
        <begin position="433"/>
        <end position="452"/>
    </location>
</feature>
<dbReference type="InterPro" id="IPR029614">
    <property type="entry name" value="CECR2"/>
</dbReference>
<feature type="compositionally biased region" description="Low complexity" evidence="3">
    <location>
        <begin position="648"/>
        <end position="659"/>
    </location>
</feature>
<feature type="compositionally biased region" description="Basic and acidic residues" evidence="3">
    <location>
        <begin position="815"/>
        <end position="827"/>
    </location>
</feature>
<feature type="compositionally biased region" description="Low complexity" evidence="3">
    <location>
        <begin position="1219"/>
        <end position="1233"/>
    </location>
</feature>
<feature type="compositionally biased region" description="Polar residues" evidence="3">
    <location>
        <begin position="270"/>
        <end position="282"/>
    </location>
</feature>
<sequence>MVSTFIGLLDIQSWWEIPCISHFCSLFSSAFDLPDIDIEDLESALLSDGTSDEDQVALVPELIVRLLKGCDALQSVAKEITHSNYQMFLRRFLRQQCRLHQTENHFDTDIDFQSLPVRKRLHILHDLCHFRLDSADVQVILSNLEADSLRVEPLGYDAKNSGYWYFYGTRLYREDKAAAASSSSSSSSGSGGDGSASSGGISNTKGVGSNGTVWQVICFTEEDWQNLAAKFKTSTNAKERELFHILDDNFLPKLPQLFRERERLRRRKSQSTSTASGISTYASSLRRTTTTNSSEFLCHRETFCLSPENDEDDDDEALEAEQHPNQPEQTEQQPREEEQQQEPEELLAASATGDDFRSPETPKSQTPAELKSKSGHHHHHHHHHHKKKKSGKKQKKRHHRDRDRERDREHHHHHRRRHKYASEADEGEDDNNNHNSNSNSNSNTNSTSSNNSAQPKRRRSGHQQHQPEPREPTTSLSPEDKENFCRQLQLLDTNSAAIAVATSIADLSLPSPVAHESETEQDEQVDQPAAAEPEPPAIAHSMAPAANVKLPGRQTNNSLSSLTGNIFIPGGSAQQQQQQHQQQQSQQHQSQEPQSSSSSSHSATSASTVRSKKQKAVLNSSGSSSSSKVADKADRNLSKAEAGKSKKSTAGSSASSSSSKAERNSGAYSDKSGDDFTETEEVLQIGMHKVLVYVKNHRDAWPFVDPVEEDIAPRYYSIIRRPMDLLKMEDKLDSGEYHKFSEFRNDFRLIVNNCRLYNGHNNEYTEMVNNLQDAFEKATKKYFENLSDDEDDDPNLSYPAADSKMNVFREKYFSKKSKDETEKDAPGRLESSAEEDISEVEAEAAQKAQKRKRKEKDKRRKKKTKSKADLETDDEDMEPERIPTPPPLPPPPSGKKSKTGKRGRKTKGEKSASKPSKQQQKTKKGAKKSALESDPESDPSNSRESEDYSDDDQISLAKAKSLIKPTARTIAAQKKKVVPAESKVKMPTPVKRQVKGKGKGGRKVKDDSLDSEQSDLDVKKQMPPTAAAALAESAAELEDDEDDQPADEDEDEDGSRSRSMSPFKVDLHKKYSKSALNDDLSELLTTVKKVPTAETTKLSARHQDEADNDGERSSRESDGDFKSLSSSRASSEERPPVPKKGKKGENSKKEKEKKSRDKEKDRDKDKDKDKSRSAKHKKSKDESPLSAAAAAAAAEQAELEMLLPFMDKYDVIKYRRSRAALSGSSASNSLAPSEDSKPASTKSNRESKKATAKREKSPDPVEHKRGRKSKDQKRSKESDKHLPPAPSKVKEAPAKTAAKKRPDKQMPPPPKPADKPSEKGSALDVETEQTLKDINRWLEHTPRFTEFSSASNSPSRYNLLDDFDSGIGSKLDAADFRRPVALAAPKAELVPTKLAEALNELVSEPKVAASKSESESVAPTPSSVSSSCGTPPHSMHSGNSIGSTSATAASSSNCSNNSMPTPLPVAVTPTPTPAPPPLLPIPKPKEPSTTQLLLNPPPPPHIKQQLAKEAKRKSLKEKQAAQAAQAQQVKAKANVMRTIERLQPGKAKGNLLQNVATGKPTEETGDSHAGVNPVATKVKELKNALITETCEGAPKLSLGTVLKTQDFALGKSLGEMSGKKVTDEDDSPNEESKSEKPSTPTTPNKEAPKPFEALLELSKIGKSSEGAKAEASQKEKPNLSAWLKAFGGPKVSKKSEEEEKQQTSAQDHQGDAKVAPPAHSPAGDNFSLPTVMRQRKPSTGSTNSERSSFSQDPDSPRIAIDERYGSYAAGSYTSPIASPYPLNGAIKVGFYQDTTTKSSPDKSCSPREMNSPYPQYSQHIYSSASSPNVSTPDMSGTSPYGGGNSYNPSGSEASKTPAYSSTSPLPIYDQYKQPRSQESDYNSSMSPSTPNPHSPYQQPQSSPYTTPQQSQSTHPSPYHGQSPYHQQQHSPYHPPATQQQQQSSQPSHSPAAHQQALSPMHSVESPASSAATQPPTPLAQSPAEQQHSPYQQPVLSPYQQPQQQVQPPVVPPVQPATSAVPSAALSNNGYAPTHDSYQQLQQQQRSFSNMMHLPSTAHQHHLSQTHHLAAYNKPTPPPPQTYSNPLMQSMLGYAGNYFDKTMPPAAHMYSASRVSSPVGSTAATPATSGTTSNQTAADAAAISLKTSTGGMVPGSAFNFAPAPGALGLYGDQAAAASSYLDQFRDAPNPYYMPPAPAHSGATANPGGNAADKSQNPLNTAAGSYPFLAAAHPSSRAAAAAAAYPFADPNSQLYQQYLRRDDFHTRMIFNQSLLGGPAAAAAAAGYGQPPPPPSAYQRATLGMPKPYDINRQSWF</sequence>
<feature type="compositionally biased region" description="Pro residues" evidence="3">
    <location>
        <begin position="882"/>
        <end position="893"/>
    </location>
</feature>
<evidence type="ECO:0000256" key="2">
    <source>
        <dbReference type="PROSITE-ProRule" id="PRU00035"/>
    </source>
</evidence>
<gene>
    <name evidence="5" type="ORF">M5D96_006498</name>
</gene>
<feature type="region of interest" description="Disordered" evidence="3">
    <location>
        <begin position="508"/>
        <end position="675"/>
    </location>
</feature>
<name>A0A9P9YP26_9MUSC</name>
<feature type="compositionally biased region" description="Acidic residues" evidence="3">
    <location>
        <begin position="1035"/>
        <end position="1053"/>
    </location>
</feature>
<feature type="region of interest" description="Disordered" evidence="3">
    <location>
        <begin position="181"/>
        <end position="203"/>
    </location>
</feature>
<proteinExistence type="predicted"/>
<dbReference type="InterPro" id="IPR036427">
    <property type="entry name" value="Bromodomain-like_sf"/>
</dbReference>
<keyword evidence="1 2" id="KW-0103">Bromodomain</keyword>
<feature type="compositionally biased region" description="Polar residues" evidence="3">
    <location>
        <begin position="1852"/>
        <end position="1864"/>
    </location>
</feature>
<feature type="compositionally biased region" description="Low complexity" evidence="3">
    <location>
        <begin position="1965"/>
        <end position="2007"/>
    </location>
</feature>